<feature type="transmembrane region" description="Helical" evidence="6">
    <location>
        <begin position="345"/>
        <end position="365"/>
    </location>
</feature>
<evidence type="ECO:0000256" key="4">
    <source>
        <dbReference type="ARBA" id="ARBA00022840"/>
    </source>
</evidence>
<accession>A0ABW5XJU1</accession>
<feature type="region of interest" description="Disordered" evidence="5">
    <location>
        <begin position="419"/>
        <end position="443"/>
    </location>
</feature>
<dbReference type="InterPro" id="IPR011009">
    <property type="entry name" value="Kinase-like_dom_sf"/>
</dbReference>
<evidence type="ECO:0000256" key="6">
    <source>
        <dbReference type="SAM" id="Phobius"/>
    </source>
</evidence>
<dbReference type="InterPro" id="IPR000719">
    <property type="entry name" value="Prot_kinase_dom"/>
</dbReference>
<dbReference type="PANTHER" id="PTHR43289:SF6">
    <property type="entry name" value="SERINE_THREONINE-PROTEIN KINASE NEKL-3"/>
    <property type="match status" value="1"/>
</dbReference>
<keyword evidence="4" id="KW-0067">ATP-binding</keyword>
<keyword evidence="6" id="KW-0812">Transmembrane</keyword>
<evidence type="ECO:0000256" key="5">
    <source>
        <dbReference type="SAM" id="MobiDB-lite"/>
    </source>
</evidence>
<protein>
    <submittedName>
        <fullName evidence="8">Serine/threonine-protein kinase</fullName>
        <ecNumber evidence="8">2.7.11.1</ecNumber>
    </submittedName>
</protein>
<evidence type="ECO:0000313" key="8">
    <source>
        <dbReference type="EMBL" id="MFD2863840.1"/>
    </source>
</evidence>
<dbReference type="CDD" id="cd14014">
    <property type="entry name" value="STKc_PknB_like"/>
    <property type="match status" value="1"/>
</dbReference>
<reference evidence="9" key="1">
    <citation type="journal article" date="2019" name="Int. J. Syst. Evol. Microbiol.">
        <title>The Global Catalogue of Microorganisms (GCM) 10K type strain sequencing project: providing services to taxonomists for standard genome sequencing and annotation.</title>
        <authorList>
            <consortium name="The Broad Institute Genomics Platform"/>
            <consortium name="The Broad Institute Genome Sequencing Center for Infectious Disease"/>
            <person name="Wu L."/>
            <person name="Ma J."/>
        </authorList>
    </citation>
    <scope>NUCLEOTIDE SEQUENCE [LARGE SCALE GENOMIC DNA]</scope>
    <source>
        <strain evidence="9">KCTC 52232</strain>
    </source>
</reference>
<dbReference type="RefSeq" id="WP_377123769.1">
    <property type="nucleotide sequence ID" value="NZ_JBHUON010000003.1"/>
</dbReference>
<dbReference type="Pfam" id="PF00069">
    <property type="entry name" value="Pkinase"/>
    <property type="match status" value="1"/>
</dbReference>
<organism evidence="8 9">
    <name type="scientific">Mucilaginibacter antarcticus</name>
    <dbReference type="NCBI Taxonomy" id="1855725"/>
    <lineage>
        <taxon>Bacteria</taxon>
        <taxon>Pseudomonadati</taxon>
        <taxon>Bacteroidota</taxon>
        <taxon>Sphingobacteriia</taxon>
        <taxon>Sphingobacteriales</taxon>
        <taxon>Sphingobacteriaceae</taxon>
        <taxon>Mucilaginibacter</taxon>
    </lineage>
</organism>
<gene>
    <name evidence="8" type="ORF">ACFSYC_03990</name>
</gene>
<comment type="caution">
    <text evidence="8">The sequence shown here is derived from an EMBL/GenBank/DDBJ whole genome shotgun (WGS) entry which is preliminary data.</text>
</comment>
<keyword evidence="2" id="KW-0547">Nucleotide-binding</keyword>
<evidence type="ECO:0000259" key="7">
    <source>
        <dbReference type="PROSITE" id="PS50011"/>
    </source>
</evidence>
<dbReference type="EC" id="2.7.11.1" evidence="8"/>
<dbReference type="SMART" id="SM00220">
    <property type="entry name" value="S_TKc"/>
    <property type="match status" value="1"/>
</dbReference>
<dbReference type="GO" id="GO:0004674">
    <property type="term" value="F:protein serine/threonine kinase activity"/>
    <property type="evidence" value="ECO:0007669"/>
    <property type="project" value="UniProtKB-EC"/>
</dbReference>
<dbReference type="Proteomes" id="UP001597601">
    <property type="component" value="Unassembled WGS sequence"/>
</dbReference>
<keyword evidence="9" id="KW-1185">Reference proteome</keyword>
<evidence type="ECO:0000256" key="2">
    <source>
        <dbReference type="ARBA" id="ARBA00022741"/>
    </source>
</evidence>
<sequence length="443" mass="49255">MSKIFTITEGLENMGALRTGGQGSVYKGRRIGPIITAVKLLPTPIQSENEKDKNYRNFLNEVNKLKKVNEEPNPNVVKILNSGITDSGSFPFIEMEFIEGPDLCELISTPNDKIFTLKQIVKLADQLACALAHCHKFGVNHGDVKSNNVKFNVHTGNYVLLDFGLSIMSDEQRRTSIRHAGAIEFMAPEQNEGKMLPQTDIYSYGVILFELLTGSVPFPLQDSGETSRNTVMVAHMESPVPDILELRKNNIPASWSASQKAQEVGVPQWLIDITYKCLEKLPENRFADGTQLHDAILQSSLGNMHENEAVSTETSAEPAYAITVQPGENENQPDQSNMISMSKPVFALLMLLLVGCMSYSVYALFNKPVMKSETTVVPIIDTAVKVENENSVNTANDFYDKKKRMTDSIIKSTIKKDLEKAKEQNPYEPDTTLVDTTEDEPES</sequence>
<dbReference type="SUPFAM" id="SSF56112">
    <property type="entry name" value="Protein kinase-like (PK-like)"/>
    <property type="match status" value="1"/>
</dbReference>
<dbReference type="PANTHER" id="PTHR43289">
    <property type="entry name" value="MITOGEN-ACTIVATED PROTEIN KINASE KINASE KINASE 20-RELATED"/>
    <property type="match status" value="1"/>
</dbReference>
<proteinExistence type="predicted"/>
<dbReference type="PROSITE" id="PS50011">
    <property type="entry name" value="PROTEIN_KINASE_DOM"/>
    <property type="match status" value="1"/>
</dbReference>
<feature type="domain" description="Protein kinase" evidence="7">
    <location>
        <begin position="11"/>
        <end position="297"/>
    </location>
</feature>
<evidence type="ECO:0000256" key="3">
    <source>
        <dbReference type="ARBA" id="ARBA00022777"/>
    </source>
</evidence>
<dbReference type="Gene3D" id="1.10.510.10">
    <property type="entry name" value="Transferase(Phosphotransferase) domain 1"/>
    <property type="match status" value="1"/>
</dbReference>
<name>A0ABW5XJU1_9SPHI</name>
<evidence type="ECO:0000313" key="9">
    <source>
        <dbReference type="Proteomes" id="UP001597601"/>
    </source>
</evidence>
<evidence type="ECO:0000256" key="1">
    <source>
        <dbReference type="ARBA" id="ARBA00022679"/>
    </source>
</evidence>
<keyword evidence="3 8" id="KW-0418">Kinase</keyword>
<keyword evidence="1 8" id="KW-0808">Transferase</keyword>
<keyword evidence="6" id="KW-0472">Membrane</keyword>
<keyword evidence="6" id="KW-1133">Transmembrane helix</keyword>
<dbReference type="EMBL" id="JBHUON010000003">
    <property type="protein sequence ID" value="MFD2863840.1"/>
    <property type="molecule type" value="Genomic_DNA"/>
</dbReference>